<evidence type="ECO:0008006" key="4">
    <source>
        <dbReference type="Google" id="ProtNLM"/>
    </source>
</evidence>
<dbReference type="EMBL" id="FOYV01000001">
    <property type="protein sequence ID" value="SFR37872.1"/>
    <property type="molecule type" value="Genomic_DNA"/>
</dbReference>
<organism evidence="2 3">
    <name type="scientific">Marinobacter gudaonensis</name>
    <dbReference type="NCBI Taxonomy" id="375760"/>
    <lineage>
        <taxon>Bacteria</taxon>
        <taxon>Pseudomonadati</taxon>
        <taxon>Pseudomonadota</taxon>
        <taxon>Gammaproteobacteria</taxon>
        <taxon>Pseudomonadales</taxon>
        <taxon>Marinobacteraceae</taxon>
        <taxon>Marinobacter</taxon>
    </lineage>
</organism>
<evidence type="ECO:0000313" key="3">
    <source>
        <dbReference type="Proteomes" id="UP000199290"/>
    </source>
</evidence>
<reference evidence="3" key="1">
    <citation type="submission" date="2016-10" db="EMBL/GenBank/DDBJ databases">
        <authorList>
            <person name="Varghese N."/>
            <person name="Submissions S."/>
        </authorList>
    </citation>
    <scope>NUCLEOTIDE SEQUENCE [LARGE SCALE GENOMIC DNA]</scope>
    <source>
        <strain evidence="3">CGMCC 1.6294</strain>
    </source>
</reference>
<name>A0A1I6G6Q9_9GAMM</name>
<dbReference type="AlphaFoldDB" id="A0A1I6G6Q9"/>
<gene>
    <name evidence="2" type="ORF">SAMN04488073_0090</name>
</gene>
<feature type="signal peptide" evidence="1">
    <location>
        <begin position="1"/>
        <end position="21"/>
    </location>
</feature>
<proteinExistence type="predicted"/>
<feature type="chain" id="PRO_5011436514" description="Lipoprotein" evidence="1">
    <location>
        <begin position="22"/>
        <end position="188"/>
    </location>
</feature>
<dbReference type="STRING" id="375760.SAMN04488073_0090"/>
<dbReference type="Proteomes" id="UP000199290">
    <property type="component" value="Unassembled WGS sequence"/>
</dbReference>
<dbReference type="RefSeq" id="WP_139229612.1">
    <property type="nucleotide sequence ID" value="NZ_FOYV01000001.1"/>
</dbReference>
<evidence type="ECO:0000313" key="2">
    <source>
        <dbReference type="EMBL" id="SFR37872.1"/>
    </source>
</evidence>
<evidence type="ECO:0000256" key="1">
    <source>
        <dbReference type="SAM" id="SignalP"/>
    </source>
</evidence>
<keyword evidence="1" id="KW-0732">Signal</keyword>
<keyword evidence="3" id="KW-1185">Reference proteome</keyword>
<dbReference type="PROSITE" id="PS51257">
    <property type="entry name" value="PROKAR_LIPOPROTEIN"/>
    <property type="match status" value="1"/>
</dbReference>
<sequence length="188" mass="19604">MKQALFLLLLLALSGCSTTQAPENDTGFASVAKLEAFAGCYKNCSSPAGGSSPVCLTSILWPGQFSAETQPEAVAIRSGSGSSLIASAILDNTVIQESRFEEGKHFHFRDGRIELNRDFLASGAREPGNPFIGLATSSTELGLDSSGQGRISQSTAFAGTGFLIVPIAGKTSTIQKIDRAPSDLCAID</sequence>
<accession>A0A1I6G6Q9</accession>
<protein>
    <recommendedName>
        <fullName evidence="4">Lipoprotein</fullName>
    </recommendedName>
</protein>
<dbReference type="OrthoDB" id="6364510at2"/>